<organism evidence="11 12">
    <name type="scientific">Pseudaeromonas paramecii</name>
    <dbReference type="NCBI Taxonomy" id="2138166"/>
    <lineage>
        <taxon>Bacteria</taxon>
        <taxon>Pseudomonadati</taxon>
        <taxon>Pseudomonadota</taxon>
        <taxon>Gammaproteobacteria</taxon>
        <taxon>Aeromonadales</taxon>
        <taxon>Aeromonadaceae</taxon>
        <taxon>Pseudaeromonas</taxon>
    </lineage>
</organism>
<feature type="binding site" evidence="9">
    <location>
        <begin position="12"/>
        <end position="19"/>
    </location>
    <ligand>
        <name>ATP</name>
        <dbReference type="ChEBI" id="CHEBI:30616"/>
    </ligand>
</feature>
<sequence length="210" mass="23131">MAQRGTLFIVSSPSGAGKSSLLAALLGSPANADGRMKLSVSHTTRAMRPGEENGVHYHFVDQAGFKALIARDAFFEWAEVFGNFYGTSRETIEQSLAQGIDIFLDIDWQGARQIRALMPEARSLFILPPSLPVLEQRLHGRGQDSAEVIAGRMAKAVDEMSHYDEYDYLLVNDDFATTLAQLQAVVLAERTTLAKQQIQHAELLRALLAK</sequence>
<gene>
    <name evidence="9 11" type="primary">gmk</name>
    <name evidence="11" type="ORF">GCM10023095_05640</name>
</gene>
<dbReference type="GO" id="GO:0016301">
    <property type="term" value="F:kinase activity"/>
    <property type="evidence" value="ECO:0007669"/>
    <property type="project" value="UniProtKB-KW"/>
</dbReference>
<keyword evidence="4 9" id="KW-0808">Transferase</keyword>
<dbReference type="RefSeq" id="WP_345009853.1">
    <property type="nucleotide sequence ID" value="NZ_BAABFC010000003.1"/>
</dbReference>
<comment type="catalytic activity">
    <reaction evidence="9">
        <text>GMP + ATP = GDP + ADP</text>
        <dbReference type="Rhea" id="RHEA:20780"/>
        <dbReference type="ChEBI" id="CHEBI:30616"/>
        <dbReference type="ChEBI" id="CHEBI:58115"/>
        <dbReference type="ChEBI" id="CHEBI:58189"/>
        <dbReference type="ChEBI" id="CHEBI:456216"/>
        <dbReference type="EC" id="2.7.4.8"/>
    </reaction>
</comment>
<dbReference type="PROSITE" id="PS50052">
    <property type="entry name" value="GUANYLATE_KINASE_2"/>
    <property type="match status" value="1"/>
</dbReference>
<evidence type="ECO:0000256" key="5">
    <source>
        <dbReference type="ARBA" id="ARBA00022741"/>
    </source>
</evidence>
<proteinExistence type="inferred from homology"/>
<evidence type="ECO:0000256" key="3">
    <source>
        <dbReference type="ARBA" id="ARBA00016296"/>
    </source>
</evidence>
<evidence type="ECO:0000259" key="10">
    <source>
        <dbReference type="PROSITE" id="PS50052"/>
    </source>
</evidence>
<keyword evidence="12" id="KW-1185">Reference proteome</keyword>
<dbReference type="PROSITE" id="PS00856">
    <property type="entry name" value="GUANYLATE_KINASE_1"/>
    <property type="match status" value="1"/>
</dbReference>
<evidence type="ECO:0000256" key="4">
    <source>
        <dbReference type="ARBA" id="ARBA00022679"/>
    </source>
</evidence>
<evidence type="ECO:0000256" key="6">
    <source>
        <dbReference type="ARBA" id="ARBA00022777"/>
    </source>
</evidence>
<dbReference type="EC" id="2.7.4.8" evidence="2 9"/>
<reference evidence="12" key="1">
    <citation type="journal article" date="2019" name="Int. J. Syst. Evol. Microbiol.">
        <title>The Global Catalogue of Microorganisms (GCM) 10K type strain sequencing project: providing services to taxonomists for standard genome sequencing and annotation.</title>
        <authorList>
            <consortium name="The Broad Institute Genomics Platform"/>
            <consortium name="The Broad Institute Genome Sequencing Center for Infectious Disease"/>
            <person name="Wu L."/>
            <person name="Ma J."/>
        </authorList>
    </citation>
    <scope>NUCLEOTIDE SEQUENCE [LARGE SCALE GENOMIC DNA]</scope>
    <source>
        <strain evidence="12">JCM 32226</strain>
    </source>
</reference>
<evidence type="ECO:0000256" key="2">
    <source>
        <dbReference type="ARBA" id="ARBA00012961"/>
    </source>
</evidence>
<evidence type="ECO:0000256" key="9">
    <source>
        <dbReference type="HAMAP-Rule" id="MF_00328"/>
    </source>
</evidence>
<dbReference type="InterPro" id="IPR020590">
    <property type="entry name" value="Guanylate_kinase_CS"/>
</dbReference>
<dbReference type="InterPro" id="IPR008144">
    <property type="entry name" value="Guanylate_kin-like_dom"/>
</dbReference>
<dbReference type="InterPro" id="IPR008145">
    <property type="entry name" value="GK/Ca_channel_bsu"/>
</dbReference>
<dbReference type="SMART" id="SM00072">
    <property type="entry name" value="GuKc"/>
    <property type="match status" value="1"/>
</dbReference>
<evidence type="ECO:0000256" key="8">
    <source>
        <dbReference type="ARBA" id="ARBA00030128"/>
    </source>
</evidence>
<dbReference type="CDD" id="cd00071">
    <property type="entry name" value="GMPK"/>
    <property type="match status" value="1"/>
</dbReference>
<dbReference type="NCBIfam" id="TIGR03263">
    <property type="entry name" value="guanyl_kin"/>
    <property type="match status" value="1"/>
</dbReference>
<keyword evidence="7 9" id="KW-0067">ATP-binding</keyword>
<dbReference type="EMBL" id="BAABFC010000003">
    <property type="protein sequence ID" value="GAA4494276.1"/>
    <property type="molecule type" value="Genomic_DNA"/>
</dbReference>
<comment type="subcellular location">
    <subcellularLocation>
        <location evidence="9">Cytoplasm</location>
    </subcellularLocation>
</comment>
<comment type="similarity">
    <text evidence="1 9">Belongs to the guanylate kinase family.</text>
</comment>
<dbReference type="Proteomes" id="UP001501321">
    <property type="component" value="Unassembled WGS sequence"/>
</dbReference>
<keyword evidence="6 9" id="KW-0418">Kinase</keyword>
<evidence type="ECO:0000313" key="12">
    <source>
        <dbReference type="Proteomes" id="UP001501321"/>
    </source>
</evidence>
<accession>A0ABP8PYY8</accession>
<dbReference type="InterPro" id="IPR027417">
    <property type="entry name" value="P-loop_NTPase"/>
</dbReference>
<protein>
    <recommendedName>
        <fullName evidence="3 9">Guanylate kinase</fullName>
        <ecNumber evidence="2 9">2.7.4.8</ecNumber>
    </recommendedName>
    <alternativeName>
        <fullName evidence="8 9">GMP kinase</fullName>
    </alternativeName>
</protein>
<evidence type="ECO:0000256" key="1">
    <source>
        <dbReference type="ARBA" id="ARBA00005790"/>
    </source>
</evidence>
<dbReference type="HAMAP" id="MF_00328">
    <property type="entry name" value="Guanylate_kinase"/>
    <property type="match status" value="1"/>
</dbReference>
<comment type="caution">
    <text evidence="11">The sequence shown here is derived from an EMBL/GenBank/DDBJ whole genome shotgun (WGS) entry which is preliminary data.</text>
</comment>
<dbReference type="PANTHER" id="PTHR23117:SF13">
    <property type="entry name" value="GUANYLATE KINASE"/>
    <property type="match status" value="1"/>
</dbReference>
<dbReference type="PANTHER" id="PTHR23117">
    <property type="entry name" value="GUANYLATE KINASE-RELATED"/>
    <property type="match status" value="1"/>
</dbReference>
<feature type="domain" description="Guanylate kinase-like" evidence="10">
    <location>
        <begin position="5"/>
        <end position="187"/>
    </location>
</feature>
<dbReference type="Gene3D" id="3.30.63.10">
    <property type="entry name" value="Guanylate Kinase phosphate binding domain"/>
    <property type="match status" value="1"/>
</dbReference>
<evidence type="ECO:0000256" key="7">
    <source>
        <dbReference type="ARBA" id="ARBA00022840"/>
    </source>
</evidence>
<dbReference type="InterPro" id="IPR017665">
    <property type="entry name" value="Guanylate_kinase"/>
</dbReference>
<dbReference type="Pfam" id="PF00625">
    <property type="entry name" value="Guanylate_kin"/>
    <property type="match status" value="1"/>
</dbReference>
<dbReference type="Gene3D" id="3.40.50.300">
    <property type="entry name" value="P-loop containing nucleotide triphosphate hydrolases"/>
    <property type="match status" value="1"/>
</dbReference>
<comment type="function">
    <text evidence="9">Essential for recycling GMP and indirectly, cGMP.</text>
</comment>
<name>A0ABP8PYY8_9GAMM</name>
<keyword evidence="5 9" id="KW-0547">Nucleotide-binding</keyword>
<evidence type="ECO:0000313" key="11">
    <source>
        <dbReference type="EMBL" id="GAA4494276.1"/>
    </source>
</evidence>
<keyword evidence="9" id="KW-0963">Cytoplasm</keyword>
<dbReference type="SUPFAM" id="SSF52540">
    <property type="entry name" value="P-loop containing nucleoside triphosphate hydrolases"/>
    <property type="match status" value="1"/>
</dbReference>